<evidence type="ECO:0000256" key="2">
    <source>
        <dbReference type="ARBA" id="ARBA00022771"/>
    </source>
</evidence>
<organism evidence="7 8">
    <name type="scientific">Blepharisma stoltei</name>
    <dbReference type="NCBI Taxonomy" id="1481888"/>
    <lineage>
        <taxon>Eukaryota</taxon>
        <taxon>Sar</taxon>
        <taxon>Alveolata</taxon>
        <taxon>Ciliophora</taxon>
        <taxon>Postciliodesmatophora</taxon>
        <taxon>Heterotrichea</taxon>
        <taxon>Heterotrichida</taxon>
        <taxon>Blepharismidae</taxon>
        <taxon>Blepharisma</taxon>
    </lineage>
</organism>
<dbReference type="Pfam" id="PF13639">
    <property type="entry name" value="zf-RING_2"/>
    <property type="match status" value="1"/>
</dbReference>
<evidence type="ECO:0000256" key="4">
    <source>
        <dbReference type="PROSITE-ProRule" id="PRU00175"/>
    </source>
</evidence>
<comment type="caution">
    <text evidence="7">The sequence shown here is derived from an EMBL/GenBank/DDBJ whole genome shotgun (WGS) entry which is preliminary data.</text>
</comment>
<dbReference type="PANTHER" id="PTHR45969:SF69">
    <property type="entry name" value="FINGER DOMAIN PROTEIN, PUTATIVE (AFU_ORTHOLOGUE AFUA_3G12190)-RELATED"/>
    <property type="match status" value="1"/>
</dbReference>
<evidence type="ECO:0000256" key="5">
    <source>
        <dbReference type="SAM" id="MobiDB-lite"/>
    </source>
</evidence>
<feature type="compositionally biased region" description="Low complexity" evidence="5">
    <location>
        <begin position="8"/>
        <end position="18"/>
    </location>
</feature>
<keyword evidence="3" id="KW-0862">Zinc</keyword>
<feature type="compositionally biased region" description="Low complexity" evidence="5">
    <location>
        <begin position="26"/>
        <end position="41"/>
    </location>
</feature>
<feature type="region of interest" description="Disordered" evidence="5">
    <location>
        <begin position="1"/>
        <end position="41"/>
    </location>
</feature>
<dbReference type="EMBL" id="CAJZBQ010000036">
    <property type="protein sequence ID" value="CAG9324824.1"/>
    <property type="molecule type" value="Genomic_DNA"/>
</dbReference>
<gene>
    <name evidence="7" type="ORF">BSTOLATCC_MIC36603</name>
</gene>
<protein>
    <recommendedName>
        <fullName evidence="6">RING-type domain-containing protein</fullName>
    </recommendedName>
</protein>
<dbReference type="AlphaFoldDB" id="A0AAU9JVC1"/>
<dbReference type="Proteomes" id="UP001162131">
    <property type="component" value="Unassembled WGS sequence"/>
</dbReference>
<accession>A0AAU9JVC1</accession>
<evidence type="ECO:0000256" key="1">
    <source>
        <dbReference type="ARBA" id="ARBA00022723"/>
    </source>
</evidence>
<dbReference type="SMART" id="SM00184">
    <property type="entry name" value="RING"/>
    <property type="match status" value="1"/>
</dbReference>
<dbReference type="InterPro" id="IPR001841">
    <property type="entry name" value="Znf_RING"/>
</dbReference>
<reference evidence="7" key="1">
    <citation type="submission" date="2021-09" db="EMBL/GenBank/DDBJ databases">
        <authorList>
            <consortium name="AG Swart"/>
            <person name="Singh M."/>
            <person name="Singh A."/>
            <person name="Seah K."/>
            <person name="Emmerich C."/>
        </authorList>
    </citation>
    <scope>NUCLEOTIDE SEQUENCE</scope>
    <source>
        <strain evidence="7">ATCC30299</strain>
    </source>
</reference>
<name>A0AAU9JVC1_9CILI</name>
<dbReference type="InterPro" id="IPR013083">
    <property type="entry name" value="Znf_RING/FYVE/PHD"/>
</dbReference>
<keyword evidence="8" id="KW-1185">Reference proteome</keyword>
<proteinExistence type="predicted"/>
<evidence type="ECO:0000313" key="7">
    <source>
        <dbReference type="EMBL" id="CAG9324824.1"/>
    </source>
</evidence>
<keyword evidence="1" id="KW-0479">Metal-binding</keyword>
<dbReference type="GO" id="GO:0008270">
    <property type="term" value="F:zinc ion binding"/>
    <property type="evidence" value="ECO:0007669"/>
    <property type="project" value="UniProtKB-KW"/>
</dbReference>
<dbReference type="SUPFAM" id="SSF57850">
    <property type="entry name" value="RING/U-box"/>
    <property type="match status" value="1"/>
</dbReference>
<keyword evidence="2 4" id="KW-0863">Zinc-finger</keyword>
<dbReference type="PROSITE" id="PS50089">
    <property type="entry name" value="ZF_RING_2"/>
    <property type="match status" value="1"/>
</dbReference>
<evidence type="ECO:0000259" key="6">
    <source>
        <dbReference type="PROSITE" id="PS50089"/>
    </source>
</evidence>
<dbReference type="Gene3D" id="3.30.40.10">
    <property type="entry name" value="Zinc/RING finger domain, C3HC4 (zinc finger)"/>
    <property type="match status" value="1"/>
</dbReference>
<evidence type="ECO:0000313" key="8">
    <source>
        <dbReference type="Proteomes" id="UP001162131"/>
    </source>
</evidence>
<evidence type="ECO:0000256" key="3">
    <source>
        <dbReference type="ARBA" id="ARBA00022833"/>
    </source>
</evidence>
<dbReference type="PANTHER" id="PTHR45969">
    <property type="entry name" value="RING ZINC FINGER PROTEIN-RELATED"/>
    <property type="match status" value="1"/>
</dbReference>
<dbReference type="GO" id="GO:0061630">
    <property type="term" value="F:ubiquitin protein ligase activity"/>
    <property type="evidence" value="ECO:0007669"/>
    <property type="project" value="TreeGrafter"/>
</dbReference>
<sequence length="106" mass="11887">MPRINLPDSSSDNDSQNSSEDEIGSESRSQLESSSEIRISIQNSSENKSDYGFFGDATCSICFDAITQENMKITKCKHIFHKDCLKAWTDAKGRDAKCPNCNEEIR</sequence>
<feature type="domain" description="RING-type" evidence="6">
    <location>
        <begin position="59"/>
        <end position="102"/>
    </location>
</feature>
<dbReference type="GO" id="GO:0016567">
    <property type="term" value="P:protein ubiquitination"/>
    <property type="evidence" value="ECO:0007669"/>
    <property type="project" value="TreeGrafter"/>
</dbReference>